<dbReference type="InterPro" id="IPR052726">
    <property type="entry name" value="Phage_Baseplate_Hub"/>
</dbReference>
<feature type="domain" description="Baseplate J-like C-terminal" evidence="3">
    <location>
        <begin position="290"/>
        <end position="358"/>
    </location>
</feature>
<evidence type="ECO:0000259" key="3">
    <source>
        <dbReference type="Pfam" id="PF26079"/>
    </source>
</evidence>
<dbReference type="InterPro" id="IPR058531">
    <property type="entry name" value="Baseplate_J_M"/>
</dbReference>
<dbReference type="InterPro" id="IPR006949">
    <property type="entry name" value="Barrel_Baseplate_J-like"/>
</dbReference>
<dbReference type="Pfam" id="PF04865">
    <property type="entry name" value="Baseplate_J"/>
    <property type="match status" value="1"/>
</dbReference>
<dbReference type="EMBL" id="BK015990">
    <property type="protein sequence ID" value="DAF88662.1"/>
    <property type="molecule type" value="Genomic_DNA"/>
</dbReference>
<dbReference type="Pfam" id="PF26078">
    <property type="entry name" value="Baseplate_J_M"/>
    <property type="match status" value="1"/>
</dbReference>
<feature type="domain" description="Baseplate protein J-like barrel" evidence="1">
    <location>
        <begin position="97"/>
        <end position="180"/>
    </location>
</feature>
<dbReference type="InterPro" id="IPR058530">
    <property type="entry name" value="Baseplate_J-like_C"/>
</dbReference>
<dbReference type="Pfam" id="PF26079">
    <property type="entry name" value="Baseplate_J_C"/>
    <property type="match status" value="1"/>
</dbReference>
<reference evidence="4" key="1">
    <citation type="journal article" date="2021" name="Proc. Natl. Acad. Sci. U.S.A.">
        <title>A Catalog of Tens of Thousands of Viruses from Human Metagenomes Reveals Hidden Associations with Chronic Diseases.</title>
        <authorList>
            <person name="Tisza M.J."/>
            <person name="Buck C.B."/>
        </authorList>
    </citation>
    <scope>NUCLEOTIDE SEQUENCE</scope>
    <source>
        <strain evidence="4">CtCdG12</strain>
    </source>
</reference>
<sequence>MSIRDIDFVETDTETVKAEVIAEYERAAGRSLAHGDPVRLFLESIASVIAHQRTLIDYTGKMNLLLYSRGDYLDHIGVLVGAWRIPAVAATAQFKITLSAARPNAVTVPKGTRVNASESVFFALDKDIVILAGEIAATVSGTCTNVGESGNGYAPGEIKTIVDPVPYVQTIVNTTTSEGGADVEDDEAFRTRIQEAPEHFSVAGPAAAYAYFTKSASALIVDVAVTSPKPGEVNIYPILQKGTLPGEEVLREVREAVDADDVRPLTDRVTVSAPTTISYNLELTYYIDAADVAREAAIKSEVEKSIEDYVVWQRSKIGRDINPTELQYRIRAAGAKRAVITAPEFAAVTETAIAVLGTKKITYGGLEHG</sequence>
<protein>
    <submittedName>
        <fullName evidence="4">Baseplate assembly protein</fullName>
    </submittedName>
</protein>
<evidence type="ECO:0000313" key="4">
    <source>
        <dbReference type="EMBL" id="DAF88662.1"/>
    </source>
</evidence>
<evidence type="ECO:0000259" key="2">
    <source>
        <dbReference type="Pfam" id="PF26078"/>
    </source>
</evidence>
<feature type="domain" description="Baseplate J-like central" evidence="2">
    <location>
        <begin position="202"/>
        <end position="273"/>
    </location>
</feature>
<evidence type="ECO:0000259" key="1">
    <source>
        <dbReference type="Pfam" id="PF04865"/>
    </source>
</evidence>
<proteinExistence type="predicted"/>
<accession>A0A8S5U2L7</accession>
<dbReference type="InterPro" id="IPR014507">
    <property type="entry name" value="Baseplate_assembly_J_pred"/>
</dbReference>
<dbReference type="PANTHER" id="PTHR35862">
    <property type="entry name" value="FELS-2 PROPHAGE PROTEIN"/>
    <property type="match status" value="1"/>
</dbReference>
<dbReference type="PANTHER" id="PTHR35862:SF1">
    <property type="entry name" value="FELS-2 PROPHAGE PROTEIN"/>
    <property type="match status" value="1"/>
</dbReference>
<organism evidence="4">
    <name type="scientific">Myoviridae sp. ctCdG12</name>
    <dbReference type="NCBI Taxonomy" id="2825052"/>
    <lineage>
        <taxon>Viruses</taxon>
        <taxon>Duplodnaviria</taxon>
        <taxon>Heunggongvirae</taxon>
        <taxon>Uroviricota</taxon>
        <taxon>Caudoviricetes</taxon>
    </lineage>
</organism>
<name>A0A8S5U2L7_9CAUD</name>
<dbReference type="PIRSF" id="PIRSF020481">
    <property type="entry name" value="BAP"/>
    <property type="match status" value="1"/>
</dbReference>